<organism evidence="1 2">
    <name type="scientific">Naganishia onofrii</name>
    <dbReference type="NCBI Taxonomy" id="1851511"/>
    <lineage>
        <taxon>Eukaryota</taxon>
        <taxon>Fungi</taxon>
        <taxon>Dikarya</taxon>
        <taxon>Basidiomycota</taxon>
        <taxon>Agaricomycotina</taxon>
        <taxon>Tremellomycetes</taxon>
        <taxon>Filobasidiales</taxon>
        <taxon>Filobasidiaceae</taxon>
        <taxon>Naganishia</taxon>
    </lineage>
</organism>
<accession>A0ACC2XT80</accession>
<proteinExistence type="predicted"/>
<keyword evidence="2" id="KW-1185">Reference proteome</keyword>
<sequence length="316" mass="35565">MSVQEETSKSADKSLLIQENDLYRAAFSALATTLYQIDITLKSDLPGLSDLPCPDFVDIFTSIRQLALVLRHELDVPRFGLVTAGSHLVSLVPLHGVQPGSEWKPIMAGETLFHGRTYPGYISSKNGKKMDDKELDGIRDALRAVSGLQEQEIGKTLIGKHDESNLFARLIKEEISCWKYYDTPDHVAFLTPFPNTTGYSCVIPKSYFSSDILAMPEEPYRQLLSAGWEVAQLFKQAFQVKRVGFMMEGYEINHAHLKVVPIWEGEEEETTGPGVWFEQYPGYLTTQRGRRLRDGQERVTLEKLSGSLTCKLRAAE</sequence>
<comment type="caution">
    <text evidence="1">The sequence shown here is derived from an EMBL/GenBank/DDBJ whole genome shotgun (WGS) entry which is preliminary data.</text>
</comment>
<dbReference type="Proteomes" id="UP001234202">
    <property type="component" value="Unassembled WGS sequence"/>
</dbReference>
<protein>
    <submittedName>
        <fullName evidence="1">Uncharacterized protein</fullName>
    </submittedName>
</protein>
<dbReference type="EMBL" id="JASBWV010000004">
    <property type="protein sequence ID" value="KAJ9126846.1"/>
    <property type="molecule type" value="Genomic_DNA"/>
</dbReference>
<name>A0ACC2XT80_9TREE</name>
<evidence type="ECO:0000313" key="2">
    <source>
        <dbReference type="Proteomes" id="UP001234202"/>
    </source>
</evidence>
<gene>
    <name evidence="1" type="ORF">QFC24_001879</name>
</gene>
<evidence type="ECO:0000313" key="1">
    <source>
        <dbReference type="EMBL" id="KAJ9126846.1"/>
    </source>
</evidence>
<reference evidence="1" key="1">
    <citation type="submission" date="2023-04" db="EMBL/GenBank/DDBJ databases">
        <title>Draft Genome sequencing of Naganishia species isolated from polar environments using Oxford Nanopore Technology.</title>
        <authorList>
            <person name="Leo P."/>
            <person name="Venkateswaran K."/>
        </authorList>
    </citation>
    <scope>NUCLEOTIDE SEQUENCE</scope>
    <source>
        <strain evidence="1">DBVPG 5303</strain>
    </source>
</reference>